<reference evidence="1 2" key="1">
    <citation type="journal article" date="2023" name="IScience">
        <title>Expanded male sex-determining region conserved during the evolution of homothallism in the green alga Volvox.</title>
        <authorList>
            <person name="Yamamoto K."/>
            <person name="Matsuzaki R."/>
            <person name="Mahakham W."/>
            <person name="Heman W."/>
            <person name="Sekimoto H."/>
            <person name="Kawachi M."/>
            <person name="Minakuchi Y."/>
            <person name="Toyoda A."/>
            <person name="Nozaki H."/>
        </authorList>
    </citation>
    <scope>NUCLEOTIDE SEQUENCE [LARGE SCALE GENOMIC DNA]</scope>
    <source>
        <strain evidence="1 2">NIES-4468</strain>
    </source>
</reference>
<keyword evidence="2" id="KW-1185">Reference proteome</keyword>
<feature type="non-terminal residue" evidence="1">
    <location>
        <position position="1"/>
    </location>
</feature>
<dbReference type="EMBL" id="BSDZ01000079">
    <property type="protein sequence ID" value="GLI68424.1"/>
    <property type="molecule type" value="Genomic_DNA"/>
</dbReference>
<comment type="caution">
    <text evidence="1">The sequence shown here is derived from an EMBL/GenBank/DDBJ whole genome shotgun (WGS) entry which is preliminary data.</text>
</comment>
<name>A0ABQ5SFJ3_9CHLO</name>
<protein>
    <submittedName>
        <fullName evidence="1">Uncharacterized protein</fullName>
    </submittedName>
</protein>
<gene>
    <name evidence="1" type="ORF">VaNZ11_012821</name>
</gene>
<organism evidence="1 2">
    <name type="scientific">Volvox africanus</name>
    <dbReference type="NCBI Taxonomy" id="51714"/>
    <lineage>
        <taxon>Eukaryota</taxon>
        <taxon>Viridiplantae</taxon>
        <taxon>Chlorophyta</taxon>
        <taxon>core chlorophytes</taxon>
        <taxon>Chlorophyceae</taxon>
        <taxon>CS clade</taxon>
        <taxon>Chlamydomonadales</taxon>
        <taxon>Volvocaceae</taxon>
        <taxon>Volvox</taxon>
    </lineage>
</organism>
<proteinExistence type="predicted"/>
<dbReference type="Proteomes" id="UP001165090">
    <property type="component" value="Unassembled WGS sequence"/>
</dbReference>
<accession>A0ABQ5SFJ3</accession>
<sequence length="162" mass="17274">SQRQSIHRLPISCLSFKPIVAGSSSSSHPKRQMAAPRAAAAAAGAGGVGMLLTSWFKGDTAPANLPSHPHHHLGYAEAVGITKLREEDIASEAPRNAGNSTYSMLESYVGPAEPVNTKHHFEEPHQNLAKKLEIGVETRASNSVFGLLNSWFGAAESSRTKH</sequence>
<evidence type="ECO:0000313" key="2">
    <source>
        <dbReference type="Proteomes" id="UP001165090"/>
    </source>
</evidence>
<evidence type="ECO:0000313" key="1">
    <source>
        <dbReference type="EMBL" id="GLI68424.1"/>
    </source>
</evidence>